<reference evidence="3" key="1">
    <citation type="journal article" date="2022" name="G3 (Bethesda)">
        <title>High quality genome of the basidiomycete yeast Dioszegia hungarica PDD-24b-2 isolated from cloud water.</title>
        <authorList>
            <person name="Jarrige D."/>
            <person name="Haridas S."/>
            <person name="Bleykasten-Grosshans C."/>
            <person name="Joly M."/>
            <person name="Nadalig T."/>
            <person name="Sancelme M."/>
            <person name="Vuilleumier S."/>
            <person name="Grigoriev I.V."/>
            <person name="Amato P."/>
            <person name="Bringel F."/>
        </authorList>
    </citation>
    <scope>NUCLEOTIDE SEQUENCE</scope>
    <source>
        <strain evidence="3">PDD-24b-2</strain>
    </source>
</reference>
<feature type="region of interest" description="Disordered" evidence="1">
    <location>
        <begin position="431"/>
        <end position="529"/>
    </location>
</feature>
<dbReference type="Proteomes" id="UP001164286">
    <property type="component" value="Unassembled WGS sequence"/>
</dbReference>
<evidence type="ECO:0000256" key="1">
    <source>
        <dbReference type="SAM" id="MobiDB-lite"/>
    </source>
</evidence>
<comment type="caution">
    <text evidence="3">The sequence shown here is derived from an EMBL/GenBank/DDBJ whole genome shotgun (WGS) entry which is preliminary data.</text>
</comment>
<feature type="compositionally biased region" description="Low complexity" evidence="1">
    <location>
        <begin position="240"/>
        <end position="255"/>
    </location>
</feature>
<feature type="region of interest" description="Disordered" evidence="1">
    <location>
        <begin position="1"/>
        <end position="94"/>
    </location>
</feature>
<feature type="compositionally biased region" description="Low complexity" evidence="1">
    <location>
        <begin position="570"/>
        <end position="591"/>
    </location>
</feature>
<protein>
    <recommendedName>
        <fullName evidence="2">SUZ domain-containing protein</fullName>
    </recommendedName>
</protein>
<accession>A0AA38HG22</accession>
<feature type="compositionally biased region" description="Low complexity" evidence="1">
    <location>
        <begin position="498"/>
        <end position="508"/>
    </location>
</feature>
<feature type="compositionally biased region" description="Low complexity" evidence="1">
    <location>
        <begin position="616"/>
        <end position="645"/>
    </location>
</feature>
<feature type="compositionally biased region" description="Polar residues" evidence="1">
    <location>
        <begin position="710"/>
        <end position="738"/>
    </location>
</feature>
<feature type="domain" description="SUZ" evidence="2">
    <location>
        <begin position="212"/>
        <end position="286"/>
    </location>
</feature>
<feature type="compositionally biased region" description="Polar residues" evidence="1">
    <location>
        <begin position="39"/>
        <end position="48"/>
    </location>
</feature>
<sequence>MAGVTGPIMTAKAVPSPSVSGTTNGVSVAQADGAEEQNVRSSLDGTSDNDGRMTPVPHSESTIRRARVQSPRIGILPRQPPVSASSSTGQPVTTAAHQMAPANIGLGTLQGEDQLKISLQSKDRIFVVMLSKEIEAFIARCTEGETPNDAQLVASEPAAANFAIYGGLPNVKIQSQAASVFQRMLVYKAAEWYGVKAVPGPANGIYVGVVGSIPEKSSSLKLASLVPERQTVQKKFQIMQRSQPVGSSRSSSAADGGEGGPSSRKTLEQREADYAAARERIYGAAPSEAEEVVDPPPAVRPVEDEIDPVSRYAYGADAMTAAAYEPIYASLYHTHGPDGQPLDPTGAGNGVYYVNQAVQYPGYHMLDPTMAAYAPMPTYTNGAGQAMYPQQAYDQHGNPLMLVPQQMAGYATPMWQQQPMQAVGVMSQQPMMPPTQMGGNGWGYAQQPVNGNPHQQMIMPPITSNGPSAPLHPYSSGYGYSTYPNLQHPQPSRPQPQPHSSASSSISSHSRHSYSRPHSGGSITSTGSAASSARFGHMYPANAGYRQKGMKAGVNGLTAMGMAPERRSTRGQSPSSTTTTSSRSSRPSRPTILPPPSQHPLPRRPDWAADNVQYVPSGSQPGSNPSSISGRSLQPSPPSQASTSSNGEHLAMHSNGSQTWTSQSGPSGSSSMTSLSSHIPNAPLAATLFGHVQPDGNGESDFQRGPPPRASQSLFDPSNPSADTQASNGHQPDQSMAPVSQGIAQVDGAGMSAEDIIEAKLQALSFSTGVSIGPPKARAASYAKVVRRD</sequence>
<feature type="compositionally biased region" description="Low complexity" evidence="1">
    <location>
        <begin position="656"/>
        <end position="677"/>
    </location>
</feature>
<feature type="region of interest" description="Disordered" evidence="1">
    <location>
        <begin position="236"/>
        <end position="267"/>
    </location>
</feature>
<organism evidence="3 4">
    <name type="scientific">Dioszegia hungarica</name>
    <dbReference type="NCBI Taxonomy" id="4972"/>
    <lineage>
        <taxon>Eukaryota</taxon>
        <taxon>Fungi</taxon>
        <taxon>Dikarya</taxon>
        <taxon>Basidiomycota</taxon>
        <taxon>Agaricomycotina</taxon>
        <taxon>Tremellomycetes</taxon>
        <taxon>Tremellales</taxon>
        <taxon>Bulleribasidiaceae</taxon>
        <taxon>Dioszegia</taxon>
    </lineage>
</organism>
<dbReference type="InterPro" id="IPR024771">
    <property type="entry name" value="SUZ"/>
</dbReference>
<feature type="compositionally biased region" description="Polar residues" evidence="1">
    <location>
        <begin position="17"/>
        <end position="27"/>
    </location>
</feature>
<dbReference type="Pfam" id="PF12752">
    <property type="entry name" value="SUZ"/>
    <property type="match status" value="1"/>
</dbReference>
<keyword evidence="4" id="KW-1185">Reference proteome</keyword>
<dbReference type="EMBL" id="JAKWFO010000001">
    <property type="protein sequence ID" value="KAI9639742.1"/>
    <property type="molecule type" value="Genomic_DNA"/>
</dbReference>
<evidence type="ECO:0000259" key="2">
    <source>
        <dbReference type="PROSITE" id="PS51673"/>
    </source>
</evidence>
<dbReference type="PROSITE" id="PS51673">
    <property type="entry name" value="SUZ"/>
    <property type="match status" value="1"/>
</dbReference>
<feature type="compositionally biased region" description="Polar residues" evidence="1">
    <location>
        <begin position="82"/>
        <end position="94"/>
    </location>
</feature>
<evidence type="ECO:0000313" key="3">
    <source>
        <dbReference type="EMBL" id="KAI9639742.1"/>
    </source>
</evidence>
<feature type="compositionally biased region" description="Low complexity" evidence="1">
    <location>
        <begin position="516"/>
        <end position="529"/>
    </location>
</feature>
<evidence type="ECO:0000313" key="4">
    <source>
        <dbReference type="Proteomes" id="UP001164286"/>
    </source>
</evidence>
<name>A0AA38HG22_9TREE</name>
<feature type="region of interest" description="Disordered" evidence="1">
    <location>
        <begin position="564"/>
        <end position="743"/>
    </location>
</feature>
<dbReference type="AlphaFoldDB" id="A0AA38HG22"/>
<gene>
    <name evidence="3" type="ORF">MKK02DRAFT_40067</name>
</gene>
<proteinExistence type="predicted"/>
<dbReference type="GeneID" id="77730135"/>
<dbReference type="RefSeq" id="XP_052949519.1">
    <property type="nucleotide sequence ID" value="XM_053090930.1"/>
</dbReference>